<proteinExistence type="predicted"/>
<dbReference type="PANTHER" id="PTHR48111">
    <property type="entry name" value="REGULATOR OF RPOS"/>
    <property type="match status" value="1"/>
</dbReference>
<evidence type="ECO:0000313" key="10">
    <source>
        <dbReference type="EMBL" id="AOY80576.1"/>
    </source>
</evidence>
<dbReference type="InterPro" id="IPR001789">
    <property type="entry name" value="Sig_transdc_resp-reg_receiver"/>
</dbReference>
<dbReference type="InterPro" id="IPR036641">
    <property type="entry name" value="HPT_dom_sf"/>
</dbReference>
<dbReference type="SUPFAM" id="SSF47226">
    <property type="entry name" value="Histidine-containing phosphotransfer domain, HPT domain"/>
    <property type="match status" value="1"/>
</dbReference>
<evidence type="ECO:0000256" key="2">
    <source>
        <dbReference type="ARBA" id="ARBA00023012"/>
    </source>
</evidence>
<dbReference type="InterPro" id="IPR008207">
    <property type="entry name" value="Sig_transdc_His_kin_Hpt_dom"/>
</dbReference>
<keyword evidence="1 6" id="KW-0597">Phosphoprotein</keyword>
<dbReference type="Gene3D" id="1.10.10.10">
    <property type="entry name" value="Winged helix-like DNA-binding domain superfamily/Winged helix DNA-binding domain"/>
    <property type="match status" value="1"/>
</dbReference>
<sequence>MRILLVEDDESFIDLLKNSLAKQNYVIDAVTDGEQGWAYGSTYTYDLIVLDLLLPKVDGISLCQRFRASGYHMPILLLTSCHASVDKIRGLDAGADDYITKPFDIEELAARMRALLRRVNSNSLPVLSWGSLQLDPRSCKVTYDTQLLSLTAKEYGLLELFLRHSHHVFSTDEIIDNLWSSKEFPADATVRSHLRKLRRKLRIAGAPEDLIETVHGLGYRLKLQPDNPDSKPTTVIQEEITANKHSKHLKAIAAAWEKYREKSRNQLAILEQVPRVFSEGSLNYSHQEQGRLAAHSLAGNLGIFGFSEGSRLARELEGILQGDTDLGAEQIFHFQVLLTALRDELTQENITRQVPHQLSEHSPLLLIINDDSQFTQQLAAMANSKGIRSVIAPTIREARAWISQKVSVKQDKRYQRPDVVLFKLAFTEPTQAAANRRALSEHLSLITELKVQIPSLPVLLIADQDHFTERLEVARRGGWFFLKQPITPAQVITTVLQALERSYAEEKVMILDDDLELLKVIPSLLQPWGFKLTTLDDPRQFWDVLQAVTPNLLVLDVEMPHVSGIDLCQVLRTHPYWCRLPVLFLSAHTDTTTQNQVFAIGADDFVSKPVVATELANRILNRLQRVRLQAGTYP</sequence>
<evidence type="ECO:0000256" key="3">
    <source>
        <dbReference type="ARBA" id="ARBA00023015"/>
    </source>
</evidence>
<feature type="domain" description="Response regulatory" evidence="8">
    <location>
        <begin position="507"/>
        <end position="623"/>
    </location>
</feature>
<dbReference type="AlphaFoldDB" id="A0A1D9FYX7"/>
<protein>
    <submittedName>
        <fullName evidence="10">Response regulator</fullName>
    </submittedName>
</protein>
<dbReference type="Pfam" id="PF00486">
    <property type="entry name" value="Trans_reg_C"/>
    <property type="match status" value="1"/>
</dbReference>
<dbReference type="InterPro" id="IPR039420">
    <property type="entry name" value="WalR-like"/>
</dbReference>
<dbReference type="GO" id="GO:0006355">
    <property type="term" value="P:regulation of DNA-templated transcription"/>
    <property type="evidence" value="ECO:0007669"/>
    <property type="project" value="InterPro"/>
</dbReference>
<dbReference type="InterPro" id="IPR016032">
    <property type="entry name" value="Sig_transdc_resp-reg_C-effctor"/>
</dbReference>
<feature type="domain" description="OmpR/PhoB-type" evidence="9">
    <location>
        <begin position="124"/>
        <end position="223"/>
    </location>
</feature>
<dbReference type="CDD" id="cd00383">
    <property type="entry name" value="trans_reg_C"/>
    <property type="match status" value="1"/>
</dbReference>
<gene>
    <name evidence="10" type="ORF">BJP36_12250</name>
</gene>
<dbReference type="EMBL" id="CP017708">
    <property type="protein sequence ID" value="AOY80576.1"/>
    <property type="molecule type" value="Genomic_DNA"/>
</dbReference>
<dbReference type="SMART" id="SM00862">
    <property type="entry name" value="Trans_reg_C"/>
    <property type="match status" value="1"/>
</dbReference>
<evidence type="ECO:0000259" key="8">
    <source>
        <dbReference type="PROSITE" id="PS50110"/>
    </source>
</evidence>
<evidence type="ECO:0000256" key="1">
    <source>
        <dbReference type="ARBA" id="ARBA00022553"/>
    </source>
</evidence>
<dbReference type="PROSITE" id="PS50110">
    <property type="entry name" value="RESPONSE_REGULATORY"/>
    <property type="match status" value="3"/>
</dbReference>
<keyword evidence="2" id="KW-0902">Two-component regulatory system</keyword>
<accession>A0A1D9FYX7</accession>
<feature type="modified residue" description="4-aspartylphosphate" evidence="6">
    <location>
        <position position="51"/>
    </location>
</feature>
<keyword evidence="3" id="KW-0805">Transcription regulation</keyword>
<dbReference type="Gene3D" id="3.40.50.2300">
    <property type="match status" value="3"/>
</dbReference>
<dbReference type="GO" id="GO:0000976">
    <property type="term" value="F:transcription cis-regulatory region binding"/>
    <property type="evidence" value="ECO:0007669"/>
    <property type="project" value="TreeGrafter"/>
</dbReference>
<evidence type="ECO:0000256" key="5">
    <source>
        <dbReference type="ARBA" id="ARBA00023163"/>
    </source>
</evidence>
<evidence type="ECO:0000256" key="6">
    <source>
        <dbReference type="PROSITE-ProRule" id="PRU00169"/>
    </source>
</evidence>
<keyword evidence="5" id="KW-0804">Transcription</keyword>
<evidence type="ECO:0000256" key="4">
    <source>
        <dbReference type="ARBA" id="ARBA00023125"/>
    </source>
</evidence>
<feature type="domain" description="Response regulatory" evidence="8">
    <location>
        <begin position="364"/>
        <end position="499"/>
    </location>
</feature>
<dbReference type="Gene3D" id="6.10.250.690">
    <property type="match status" value="1"/>
</dbReference>
<keyword evidence="4 7" id="KW-0238">DNA-binding</keyword>
<feature type="DNA-binding region" description="OmpR/PhoB-type" evidence="7">
    <location>
        <begin position="124"/>
        <end position="223"/>
    </location>
</feature>
<dbReference type="SMART" id="SM00448">
    <property type="entry name" value="REC"/>
    <property type="match status" value="2"/>
</dbReference>
<reference evidence="11" key="1">
    <citation type="submission" date="2016-10" db="EMBL/GenBank/DDBJ databases">
        <title>Comparative genomics uncovers the prolific and rare metabolic potential of the cyanobacterial genus Moorea.</title>
        <authorList>
            <person name="Leao T."/>
            <person name="Castelao G."/>
            <person name="Korobeynikov A."/>
            <person name="Monroe E.A."/>
            <person name="Podell S."/>
            <person name="Glukhov E."/>
            <person name="Allen E."/>
            <person name="Gerwick W.H."/>
            <person name="Gerwick L."/>
        </authorList>
    </citation>
    <scope>NUCLEOTIDE SEQUENCE [LARGE SCALE GENOMIC DNA]</scope>
    <source>
        <strain evidence="11">JHB</strain>
    </source>
</reference>
<comment type="caution">
    <text evidence="6">Lacks conserved residue(s) required for the propagation of feature annotation.</text>
</comment>
<organism evidence="10 11">
    <name type="scientific">Moorena producens (strain JHB)</name>
    <dbReference type="NCBI Taxonomy" id="1454205"/>
    <lineage>
        <taxon>Bacteria</taxon>
        <taxon>Bacillati</taxon>
        <taxon>Cyanobacteriota</taxon>
        <taxon>Cyanophyceae</taxon>
        <taxon>Coleofasciculales</taxon>
        <taxon>Coleofasciculaceae</taxon>
        <taxon>Moorena</taxon>
    </lineage>
</organism>
<dbReference type="CDD" id="cd00156">
    <property type="entry name" value="REC"/>
    <property type="match status" value="1"/>
</dbReference>
<evidence type="ECO:0000313" key="11">
    <source>
        <dbReference type="Proteomes" id="UP000176944"/>
    </source>
</evidence>
<evidence type="ECO:0000256" key="7">
    <source>
        <dbReference type="PROSITE-ProRule" id="PRU01091"/>
    </source>
</evidence>
<dbReference type="PROSITE" id="PS51755">
    <property type="entry name" value="OMPR_PHOB"/>
    <property type="match status" value="1"/>
</dbReference>
<evidence type="ECO:0000259" key="9">
    <source>
        <dbReference type="PROSITE" id="PS51755"/>
    </source>
</evidence>
<dbReference type="PANTHER" id="PTHR48111:SF15">
    <property type="entry name" value="OMPR SUBFAMILY"/>
    <property type="match status" value="1"/>
</dbReference>
<feature type="domain" description="Response regulatory" evidence="8">
    <location>
        <begin position="2"/>
        <end position="116"/>
    </location>
</feature>
<dbReference type="SUPFAM" id="SSF52172">
    <property type="entry name" value="CheY-like"/>
    <property type="match status" value="3"/>
</dbReference>
<dbReference type="Pfam" id="PF00072">
    <property type="entry name" value="Response_reg"/>
    <property type="match status" value="2"/>
</dbReference>
<dbReference type="InterPro" id="IPR011006">
    <property type="entry name" value="CheY-like_superfamily"/>
</dbReference>
<dbReference type="FunFam" id="3.40.50.2300:FF:000002">
    <property type="entry name" value="DNA-binding response regulator PhoP"/>
    <property type="match status" value="1"/>
</dbReference>
<dbReference type="GO" id="GO:0000156">
    <property type="term" value="F:phosphorelay response regulator activity"/>
    <property type="evidence" value="ECO:0007669"/>
    <property type="project" value="TreeGrafter"/>
</dbReference>
<feature type="modified residue" description="4-aspartylphosphate" evidence="6">
    <location>
        <position position="556"/>
    </location>
</feature>
<name>A0A1D9FYX7_MOOP1</name>
<dbReference type="InterPro" id="IPR036388">
    <property type="entry name" value="WH-like_DNA-bd_sf"/>
</dbReference>
<dbReference type="Proteomes" id="UP000176944">
    <property type="component" value="Chromosome"/>
</dbReference>
<dbReference type="InterPro" id="IPR001867">
    <property type="entry name" value="OmpR/PhoB-type_DNA-bd"/>
</dbReference>
<dbReference type="GO" id="GO:0032993">
    <property type="term" value="C:protein-DNA complex"/>
    <property type="evidence" value="ECO:0007669"/>
    <property type="project" value="TreeGrafter"/>
</dbReference>
<dbReference type="Pfam" id="PF01627">
    <property type="entry name" value="Hpt"/>
    <property type="match status" value="1"/>
</dbReference>
<dbReference type="SUPFAM" id="SSF46894">
    <property type="entry name" value="C-terminal effector domain of the bipartite response regulators"/>
    <property type="match status" value="1"/>
</dbReference>
<dbReference type="GO" id="GO:0005829">
    <property type="term" value="C:cytosol"/>
    <property type="evidence" value="ECO:0007669"/>
    <property type="project" value="TreeGrafter"/>
</dbReference>